<proteinExistence type="predicted"/>
<protein>
    <submittedName>
        <fullName evidence="1">Uncharacterized protein</fullName>
    </submittedName>
</protein>
<dbReference type="Proteomes" id="UP001501594">
    <property type="component" value="Unassembled WGS sequence"/>
</dbReference>
<accession>A0ABP8E311</accession>
<organism evidence="1 2">
    <name type="scientific">Frondihabitans peucedani</name>
    <dbReference type="NCBI Taxonomy" id="598626"/>
    <lineage>
        <taxon>Bacteria</taxon>
        <taxon>Bacillati</taxon>
        <taxon>Actinomycetota</taxon>
        <taxon>Actinomycetes</taxon>
        <taxon>Micrococcales</taxon>
        <taxon>Microbacteriaceae</taxon>
        <taxon>Frondihabitans</taxon>
    </lineage>
</organism>
<reference evidence="2" key="1">
    <citation type="journal article" date="2019" name="Int. J. Syst. Evol. Microbiol.">
        <title>The Global Catalogue of Microorganisms (GCM) 10K type strain sequencing project: providing services to taxonomists for standard genome sequencing and annotation.</title>
        <authorList>
            <consortium name="The Broad Institute Genomics Platform"/>
            <consortium name="The Broad Institute Genome Sequencing Center for Infectious Disease"/>
            <person name="Wu L."/>
            <person name="Ma J."/>
        </authorList>
    </citation>
    <scope>NUCLEOTIDE SEQUENCE [LARGE SCALE GENOMIC DNA]</scope>
    <source>
        <strain evidence="2">JCM 17442</strain>
    </source>
</reference>
<keyword evidence="2" id="KW-1185">Reference proteome</keyword>
<evidence type="ECO:0000313" key="2">
    <source>
        <dbReference type="Proteomes" id="UP001501594"/>
    </source>
</evidence>
<gene>
    <name evidence="1" type="ORF">GCM10022256_22260</name>
</gene>
<sequence>MLDDHHRADGVDLKYLPSTLRRHSDEEFLPGDPCVDHDDVEPTCRIQHSPHGGLNAGFVSDVGFHARDAGRHSGSSVGAGDEIASFREELGGCSSDAAGRSNDED</sequence>
<comment type="caution">
    <text evidence="1">The sequence shown here is derived from an EMBL/GenBank/DDBJ whole genome shotgun (WGS) entry which is preliminary data.</text>
</comment>
<dbReference type="EMBL" id="BAABAU010000002">
    <property type="protein sequence ID" value="GAA4266614.1"/>
    <property type="molecule type" value="Genomic_DNA"/>
</dbReference>
<name>A0ABP8E311_9MICO</name>
<evidence type="ECO:0000313" key="1">
    <source>
        <dbReference type="EMBL" id="GAA4266614.1"/>
    </source>
</evidence>